<sequence>MRAKYARCISPELPKLSTRVVWAAGPYMRDPSVITNNSQLGGWQCYQGQVARPSKHEGSKSMPDSTGDVVVEVCRPLRLV</sequence>
<accession>A0A194XGA4</accession>
<dbReference type="AlphaFoldDB" id="A0A194XGA4"/>
<dbReference type="KEGG" id="psco:LY89DRAFT_683151"/>
<name>A0A194XGA4_MOLSC</name>
<dbReference type="EMBL" id="KQ947411">
    <property type="protein sequence ID" value="KUJ19225.1"/>
    <property type="molecule type" value="Genomic_DNA"/>
</dbReference>
<dbReference type="GeneID" id="28824374"/>
<reference evidence="1 2" key="1">
    <citation type="submission" date="2015-10" db="EMBL/GenBank/DDBJ databases">
        <title>Full genome of DAOMC 229536 Phialocephala scopiformis, a fungal endophyte of spruce producing the potent anti-insectan compound rugulosin.</title>
        <authorList>
            <consortium name="DOE Joint Genome Institute"/>
            <person name="Walker A.K."/>
            <person name="Frasz S.L."/>
            <person name="Seifert K.A."/>
            <person name="Miller J.D."/>
            <person name="Mondo S.J."/>
            <person name="Labutti K."/>
            <person name="Lipzen A."/>
            <person name="Dockter R."/>
            <person name="Kennedy M."/>
            <person name="Grigoriev I.V."/>
            <person name="Spatafora J.W."/>
        </authorList>
    </citation>
    <scope>NUCLEOTIDE SEQUENCE [LARGE SCALE GENOMIC DNA]</scope>
    <source>
        <strain evidence="1 2">CBS 120377</strain>
    </source>
</reference>
<gene>
    <name evidence="1" type="ORF">LY89DRAFT_683151</name>
</gene>
<evidence type="ECO:0000313" key="1">
    <source>
        <dbReference type="EMBL" id="KUJ19225.1"/>
    </source>
</evidence>
<dbReference type="Proteomes" id="UP000070700">
    <property type="component" value="Unassembled WGS sequence"/>
</dbReference>
<evidence type="ECO:0000313" key="2">
    <source>
        <dbReference type="Proteomes" id="UP000070700"/>
    </source>
</evidence>
<proteinExistence type="predicted"/>
<protein>
    <submittedName>
        <fullName evidence="1">Uncharacterized protein</fullName>
    </submittedName>
</protein>
<dbReference type="InParanoid" id="A0A194XGA4"/>
<keyword evidence="2" id="KW-1185">Reference proteome</keyword>
<dbReference type="RefSeq" id="XP_018073580.1">
    <property type="nucleotide sequence ID" value="XM_018214648.1"/>
</dbReference>
<organism evidence="1 2">
    <name type="scientific">Mollisia scopiformis</name>
    <name type="common">Conifer needle endophyte fungus</name>
    <name type="synonym">Phialocephala scopiformis</name>
    <dbReference type="NCBI Taxonomy" id="149040"/>
    <lineage>
        <taxon>Eukaryota</taxon>
        <taxon>Fungi</taxon>
        <taxon>Dikarya</taxon>
        <taxon>Ascomycota</taxon>
        <taxon>Pezizomycotina</taxon>
        <taxon>Leotiomycetes</taxon>
        <taxon>Helotiales</taxon>
        <taxon>Mollisiaceae</taxon>
        <taxon>Mollisia</taxon>
    </lineage>
</organism>